<evidence type="ECO:0000313" key="5">
    <source>
        <dbReference type="Proteomes" id="UP000005324"/>
    </source>
</evidence>
<dbReference type="Proteomes" id="UP000005324">
    <property type="component" value="Unassembled WGS sequence"/>
</dbReference>
<dbReference type="CDD" id="cd06464">
    <property type="entry name" value="ACD_sHsps-like"/>
    <property type="match status" value="1"/>
</dbReference>
<accession>D5RQ86</accession>
<dbReference type="InterPro" id="IPR002068">
    <property type="entry name" value="A-crystallin/Hsp20_dom"/>
</dbReference>
<dbReference type="HOGENOM" id="CLU_046737_9_3_5"/>
<feature type="domain" description="SHSP" evidence="3">
    <location>
        <begin position="16"/>
        <end position="128"/>
    </location>
</feature>
<dbReference type="InterPro" id="IPR008978">
    <property type="entry name" value="HSP20-like_chaperone"/>
</dbReference>
<dbReference type="Gene3D" id="2.60.40.790">
    <property type="match status" value="1"/>
</dbReference>
<evidence type="ECO:0000313" key="4">
    <source>
        <dbReference type="EMBL" id="EFH10544.1"/>
    </source>
</evidence>
<comment type="caution">
    <text evidence="4">The sequence shown here is derived from an EMBL/GenBank/DDBJ whole genome shotgun (WGS) entry which is preliminary data.</text>
</comment>
<evidence type="ECO:0000256" key="1">
    <source>
        <dbReference type="PROSITE-ProRule" id="PRU00285"/>
    </source>
</evidence>
<protein>
    <submittedName>
        <fullName evidence="4">Hsp20/alpha crystallin family protein</fullName>
    </submittedName>
</protein>
<reference evidence="4 5" key="1">
    <citation type="submission" date="2010-04" db="EMBL/GenBank/DDBJ databases">
        <authorList>
            <person name="Qin X."/>
            <person name="Bachman B."/>
            <person name="Battles P."/>
            <person name="Bell A."/>
            <person name="Bess C."/>
            <person name="Bickham C."/>
            <person name="Chaboub L."/>
            <person name="Chen D."/>
            <person name="Coyle M."/>
            <person name="Deiros D.R."/>
            <person name="Dinh H."/>
            <person name="Forbes L."/>
            <person name="Fowler G."/>
            <person name="Francisco L."/>
            <person name="Fu Q."/>
            <person name="Gubbala S."/>
            <person name="Hale W."/>
            <person name="Han Y."/>
            <person name="Hemphill L."/>
            <person name="Highlander S.K."/>
            <person name="Hirani K."/>
            <person name="Hogues M."/>
            <person name="Jackson L."/>
            <person name="Jakkamsetti A."/>
            <person name="Javaid M."/>
            <person name="Jiang H."/>
            <person name="Korchina V."/>
            <person name="Kovar C."/>
            <person name="Lara F."/>
            <person name="Lee S."/>
            <person name="Mata R."/>
            <person name="Mathew T."/>
            <person name="Moen C."/>
            <person name="Morales K."/>
            <person name="Munidasa M."/>
            <person name="Nazareth L."/>
            <person name="Ngo R."/>
            <person name="Nguyen L."/>
            <person name="Okwuonu G."/>
            <person name="Ongeri F."/>
            <person name="Patil S."/>
            <person name="Petrosino J."/>
            <person name="Pham C."/>
            <person name="Pham P."/>
            <person name="Pu L.-L."/>
            <person name="Puazo M."/>
            <person name="Raj R."/>
            <person name="Reid J."/>
            <person name="Rouhana J."/>
            <person name="Saada N."/>
            <person name="Shang Y."/>
            <person name="Simmons D."/>
            <person name="Thornton R."/>
            <person name="Warren J."/>
            <person name="Weissenberger G."/>
            <person name="Zhang J."/>
            <person name="Zhang L."/>
            <person name="Zhou C."/>
            <person name="Zhu D."/>
            <person name="Muzny D."/>
            <person name="Worley K."/>
            <person name="Gibbs R."/>
        </authorList>
    </citation>
    <scope>NUCLEOTIDE SEQUENCE [LARGE SCALE GENOMIC DNA]</scope>
    <source>
        <strain evidence="4 5">ATCC 49957</strain>
    </source>
</reference>
<dbReference type="RefSeq" id="WP_007002278.1">
    <property type="nucleotide sequence ID" value="NZ_GG770777.1"/>
</dbReference>
<sequence>MTMELASTPAAAPEAARNTPVWRPLADIQQTREGIVLMLEMPGVAPEDVDITLERRVLTIRGRGRQPEPEALRAVHREYEPGDYERAFTLSEDFDESRIEATVKDGVLTLRLPRAAEARPRTIRVSAA</sequence>
<evidence type="ECO:0000259" key="3">
    <source>
        <dbReference type="PROSITE" id="PS01031"/>
    </source>
</evidence>
<dbReference type="Pfam" id="PF00011">
    <property type="entry name" value="HSP20"/>
    <property type="match status" value="1"/>
</dbReference>
<proteinExistence type="inferred from homology"/>
<gene>
    <name evidence="4" type="primary">hspA</name>
    <name evidence="4" type="ORF">HMPREF0731_3248</name>
</gene>
<evidence type="ECO:0000256" key="2">
    <source>
        <dbReference type="RuleBase" id="RU003616"/>
    </source>
</evidence>
<dbReference type="PROSITE" id="PS01031">
    <property type="entry name" value="SHSP"/>
    <property type="match status" value="1"/>
</dbReference>
<comment type="similarity">
    <text evidence="1 2">Belongs to the small heat shock protein (HSP20) family.</text>
</comment>
<dbReference type="EMBL" id="ADVL01000657">
    <property type="protein sequence ID" value="EFH10544.1"/>
    <property type="molecule type" value="Genomic_DNA"/>
</dbReference>
<dbReference type="SUPFAM" id="SSF49764">
    <property type="entry name" value="HSP20-like chaperones"/>
    <property type="match status" value="1"/>
</dbReference>
<dbReference type="AlphaFoldDB" id="D5RQ86"/>
<name>D5RQ86_9PROT</name>
<organism evidence="4 5">
    <name type="scientific">Pseudoroseomonas cervicalis ATCC 49957</name>
    <dbReference type="NCBI Taxonomy" id="525371"/>
    <lineage>
        <taxon>Bacteria</taxon>
        <taxon>Pseudomonadati</taxon>
        <taxon>Pseudomonadota</taxon>
        <taxon>Alphaproteobacteria</taxon>
        <taxon>Acetobacterales</taxon>
        <taxon>Roseomonadaceae</taxon>
        <taxon>Roseomonas</taxon>
    </lineage>
</organism>
<keyword evidence="5" id="KW-1185">Reference proteome</keyword>
<dbReference type="InterPro" id="IPR031107">
    <property type="entry name" value="Small_HSP"/>
</dbReference>
<dbReference type="PANTHER" id="PTHR11527">
    <property type="entry name" value="HEAT-SHOCK PROTEIN 20 FAMILY MEMBER"/>
    <property type="match status" value="1"/>
</dbReference>